<reference evidence="2 3" key="1">
    <citation type="journal article" date="2011" name="J. Gen. Appl. Microbiol.">
        <title>Draft genome sequencing of the enigmatic basidiomycete Mixia osmundae.</title>
        <authorList>
            <person name="Nishida H."/>
            <person name="Nagatsuka Y."/>
            <person name="Sugiyama J."/>
        </authorList>
    </citation>
    <scope>NUCLEOTIDE SEQUENCE [LARGE SCALE GENOMIC DNA]</scope>
    <source>
        <strain evidence="3">CBS 9802 / IAM 14324 / JCM 22182 / KY 12970</strain>
    </source>
</reference>
<dbReference type="RefSeq" id="XP_014567587.1">
    <property type="nucleotide sequence ID" value="XM_014712101.1"/>
</dbReference>
<feature type="signal peptide" evidence="1">
    <location>
        <begin position="1"/>
        <end position="20"/>
    </location>
</feature>
<comment type="caution">
    <text evidence="2">The sequence shown here is derived from an EMBL/GenBank/DDBJ whole genome shotgun (WGS) entry which is preliminary data.</text>
</comment>
<dbReference type="EMBL" id="BABT02000153">
    <property type="protein sequence ID" value="GAA98604.1"/>
    <property type="molecule type" value="Genomic_DNA"/>
</dbReference>
<reference evidence="2 3" key="2">
    <citation type="journal article" date="2012" name="Open Biol.">
        <title>Characteristics of nucleosomes and linker DNA regions on the genome of the basidiomycete Mixia osmundae revealed by mono- and dinucleosome mapping.</title>
        <authorList>
            <person name="Nishida H."/>
            <person name="Kondo S."/>
            <person name="Matsumoto T."/>
            <person name="Suzuki Y."/>
            <person name="Yoshikawa H."/>
            <person name="Taylor T.D."/>
            <person name="Sugiyama J."/>
        </authorList>
    </citation>
    <scope>NUCLEOTIDE SEQUENCE [LARGE SCALE GENOMIC DNA]</scope>
    <source>
        <strain evidence="3">CBS 9802 / IAM 14324 / JCM 22182 / KY 12970</strain>
    </source>
</reference>
<feature type="chain" id="PRO_5009955861" evidence="1">
    <location>
        <begin position="21"/>
        <end position="136"/>
    </location>
</feature>
<evidence type="ECO:0000256" key="1">
    <source>
        <dbReference type="SAM" id="SignalP"/>
    </source>
</evidence>
<evidence type="ECO:0000313" key="3">
    <source>
        <dbReference type="Proteomes" id="UP000009131"/>
    </source>
</evidence>
<keyword evidence="3" id="KW-1185">Reference proteome</keyword>
<dbReference type="HOGENOM" id="CLU_1875939_0_0_1"/>
<gene>
    <name evidence="2" type="primary">Mo05291</name>
    <name evidence="2" type="ORF">E5Q_05291</name>
</gene>
<evidence type="ECO:0000313" key="2">
    <source>
        <dbReference type="EMBL" id="GAA98604.1"/>
    </source>
</evidence>
<keyword evidence="1" id="KW-0732">Signal</keyword>
<dbReference type="Proteomes" id="UP000009131">
    <property type="component" value="Unassembled WGS sequence"/>
</dbReference>
<sequence>MFASIVFCLLVLLLERTVSAVSLAYTADLAKRTFGRVHFEHSQNVQISPDPQSLIVDTGTITALSNEWDNIHKELTSGFKFVDGKRQFELWIHHPIDSIWPTRYHLRDIEMPDTQLSFGIVVFTIDKHQIPFYSGS</sequence>
<proteinExistence type="predicted"/>
<name>G7E6Z4_MIXOS</name>
<organism evidence="2 3">
    <name type="scientific">Mixia osmundae (strain CBS 9802 / IAM 14324 / JCM 22182 / KY 12970)</name>
    <dbReference type="NCBI Taxonomy" id="764103"/>
    <lineage>
        <taxon>Eukaryota</taxon>
        <taxon>Fungi</taxon>
        <taxon>Dikarya</taxon>
        <taxon>Basidiomycota</taxon>
        <taxon>Pucciniomycotina</taxon>
        <taxon>Mixiomycetes</taxon>
        <taxon>Mixiales</taxon>
        <taxon>Mixiaceae</taxon>
        <taxon>Mixia</taxon>
    </lineage>
</organism>
<protein>
    <submittedName>
        <fullName evidence="2">Uncharacterized protein</fullName>
    </submittedName>
</protein>
<dbReference type="AlphaFoldDB" id="G7E6Z4"/>
<accession>G7E6Z4</accession>
<dbReference type="InParanoid" id="G7E6Z4"/>